<evidence type="ECO:0000256" key="1">
    <source>
        <dbReference type="SAM" id="MobiDB-lite"/>
    </source>
</evidence>
<organism evidence="2 3">
    <name type="scientific">Panicum virgatum</name>
    <name type="common">Blackwell switchgrass</name>
    <dbReference type="NCBI Taxonomy" id="38727"/>
    <lineage>
        <taxon>Eukaryota</taxon>
        <taxon>Viridiplantae</taxon>
        <taxon>Streptophyta</taxon>
        <taxon>Embryophyta</taxon>
        <taxon>Tracheophyta</taxon>
        <taxon>Spermatophyta</taxon>
        <taxon>Magnoliopsida</taxon>
        <taxon>Liliopsida</taxon>
        <taxon>Poales</taxon>
        <taxon>Poaceae</taxon>
        <taxon>PACMAD clade</taxon>
        <taxon>Panicoideae</taxon>
        <taxon>Panicodae</taxon>
        <taxon>Paniceae</taxon>
        <taxon>Panicinae</taxon>
        <taxon>Panicum</taxon>
        <taxon>Panicum sect. Hiantes</taxon>
    </lineage>
</organism>
<feature type="region of interest" description="Disordered" evidence="1">
    <location>
        <begin position="1"/>
        <end position="105"/>
    </location>
</feature>
<evidence type="ECO:0000313" key="3">
    <source>
        <dbReference type="Proteomes" id="UP000823388"/>
    </source>
</evidence>
<keyword evidence="3" id="KW-1185">Reference proteome</keyword>
<name>A0A8T0XFQ1_PANVG</name>
<comment type="caution">
    <text evidence="2">The sequence shown here is derived from an EMBL/GenBank/DDBJ whole genome shotgun (WGS) entry which is preliminary data.</text>
</comment>
<gene>
    <name evidence="2" type="ORF">PVAP13_1KG067777</name>
</gene>
<feature type="compositionally biased region" description="Low complexity" evidence="1">
    <location>
        <begin position="73"/>
        <end position="84"/>
    </location>
</feature>
<feature type="compositionally biased region" description="Pro residues" evidence="1">
    <location>
        <begin position="58"/>
        <end position="70"/>
    </location>
</feature>
<accession>A0A8T0XFQ1</accession>
<sequence length="105" mass="11228">MNRVQSKIQPPRQPHPGESRLKSTPAPLSIIPARCRDGTKKARTAASRRFAEGSPPAYCVPPPPPPPPRVPCRHGAPGRSSGELSRGRRRGAGGLWTRGVGVARI</sequence>
<proteinExistence type="predicted"/>
<protein>
    <submittedName>
        <fullName evidence="2">Uncharacterized protein</fullName>
    </submittedName>
</protein>
<dbReference type="Proteomes" id="UP000823388">
    <property type="component" value="Chromosome 1K"/>
</dbReference>
<evidence type="ECO:0000313" key="2">
    <source>
        <dbReference type="EMBL" id="KAG2656204.1"/>
    </source>
</evidence>
<dbReference type="AlphaFoldDB" id="A0A8T0XFQ1"/>
<dbReference type="EMBL" id="CM029037">
    <property type="protein sequence ID" value="KAG2656204.1"/>
    <property type="molecule type" value="Genomic_DNA"/>
</dbReference>
<reference evidence="2" key="1">
    <citation type="submission" date="2020-05" db="EMBL/GenBank/DDBJ databases">
        <title>WGS assembly of Panicum virgatum.</title>
        <authorList>
            <person name="Lovell J.T."/>
            <person name="Jenkins J."/>
            <person name="Shu S."/>
            <person name="Juenger T.E."/>
            <person name="Schmutz J."/>
        </authorList>
    </citation>
    <scope>NUCLEOTIDE SEQUENCE</scope>
    <source>
        <strain evidence="2">AP13</strain>
    </source>
</reference>